<gene>
    <name evidence="1" type="ORF">HHX48_13005</name>
</gene>
<name>A0ABR8LKD8_9ALTE</name>
<reference evidence="1 2" key="1">
    <citation type="submission" date="2020-04" db="EMBL/GenBank/DDBJ databases">
        <title>Salinimonas sp. HHU 13199.</title>
        <authorList>
            <person name="Cui X."/>
            <person name="Zhang D."/>
        </authorList>
    </citation>
    <scope>NUCLEOTIDE SEQUENCE [LARGE SCALE GENOMIC DNA]</scope>
    <source>
        <strain evidence="1 2">HHU 13199</strain>
    </source>
</reference>
<dbReference type="EMBL" id="JABBXD010000007">
    <property type="protein sequence ID" value="MBD3586660.1"/>
    <property type="molecule type" value="Genomic_DNA"/>
</dbReference>
<evidence type="ECO:0000313" key="1">
    <source>
        <dbReference type="EMBL" id="MBD3586660.1"/>
    </source>
</evidence>
<evidence type="ECO:0000313" key="2">
    <source>
        <dbReference type="Proteomes" id="UP000624419"/>
    </source>
</evidence>
<keyword evidence="2" id="KW-1185">Reference proteome</keyword>
<comment type="caution">
    <text evidence="1">The sequence shown here is derived from an EMBL/GenBank/DDBJ whole genome shotgun (WGS) entry which is preliminary data.</text>
</comment>
<dbReference type="Proteomes" id="UP000624419">
    <property type="component" value="Unassembled WGS sequence"/>
</dbReference>
<organism evidence="1 2">
    <name type="scientific">Salinimonas profundi</name>
    <dbReference type="NCBI Taxonomy" id="2729140"/>
    <lineage>
        <taxon>Bacteria</taxon>
        <taxon>Pseudomonadati</taxon>
        <taxon>Pseudomonadota</taxon>
        <taxon>Gammaproteobacteria</taxon>
        <taxon>Alteromonadales</taxon>
        <taxon>Alteromonadaceae</taxon>
        <taxon>Alteromonas/Salinimonas group</taxon>
        <taxon>Salinimonas</taxon>
    </lineage>
</organism>
<proteinExistence type="predicted"/>
<accession>A0ABR8LKD8</accession>
<dbReference type="RefSeq" id="WP_191025788.1">
    <property type="nucleotide sequence ID" value="NZ_JABBXD010000007.1"/>
</dbReference>
<sequence>MKDGFARNITGQVRLGFDYLAKANFLIIITQMNSRVQIRSIITDLRFIAQTSTTTYCNKTETFLL</sequence>
<protein>
    <submittedName>
        <fullName evidence="1">Uncharacterized protein</fullName>
    </submittedName>
</protein>